<dbReference type="STRING" id="83656.B1H18_21585"/>
<comment type="caution">
    <text evidence="2">The sequence shown here is derived from an EMBL/GenBank/DDBJ whole genome shotgun (WGS) entry which is preliminary data.</text>
</comment>
<sequence>MAGRPDDTVACALLVILSTAILTGLSSMMLAGARHSERHRCQAKIDEERVGYHDFPDEYPLNPNTGPR</sequence>
<evidence type="ECO:0000313" key="2">
    <source>
        <dbReference type="EMBL" id="OON75937.1"/>
    </source>
</evidence>
<keyword evidence="1" id="KW-0472">Membrane</keyword>
<dbReference type="EMBL" id="MVFC01000020">
    <property type="protein sequence ID" value="OON75937.1"/>
    <property type="molecule type" value="Genomic_DNA"/>
</dbReference>
<protein>
    <submittedName>
        <fullName evidence="2">Uncharacterized protein</fullName>
    </submittedName>
</protein>
<accession>A0A1V4A5T6</accession>
<keyword evidence="1" id="KW-1133">Transmembrane helix</keyword>
<proteinExistence type="predicted"/>
<reference evidence="2 3" key="1">
    <citation type="submission" date="2017-02" db="EMBL/GenBank/DDBJ databases">
        <title>Draft Genome Sequence of Streptomyces tsukubaensis F601, a Producer of the immunosuppressant tacrolimus FK506.</title>
        <authorList>
            <person name="Zong G."/>
            <person name="Zhong C."/>
            <person name="Fu J."/>
            <person name="Qin R."/>
            <person name="Cao G."/>
        </authorList>
    </citation>
    <scope>NUCLEOTIDE SEQUENCE [LARGE SCALE GENOMIC DNA]</scope>
    <source>
        <strain evidence="2 3">F601</strain>
    </source>
</reference>
<dbReference type="Proteomes" id="UP000190539">
    <property type="component" value="Unassembled WGS sequence"/>
</dbReference>
<feature type="transmembrane region" description="Helical" evidence="1">
    <location>
        <begin position="12"/>
        <end position="33"/>
    </location>
</feature>
<evidence type="ECO:0000313" key="3">
    <source>
        <dbReference type="Proteomes" id="UP000190539"/>
    </source>
</evidence>
<gene>
    <name evidence="2" type="ORF">B1H18_21585</name>
</gene>
<name>A0A1V4A5T6_9ACTN</name>
<organism evidence="2 3">
    <name type="scientific">Streptomyces tsukubensis</name>
    <dbReference type="NCBI Taxonomy" id="83656"/>
    <lineage>
        <taxon>Bacteria</taxon>
        <taxon>Bacillati</taxon>
        <taxon>Actinomycetota</taxon>
        <taxon>Actinomycetes</taxon>
        <taxon>Kitasatosporales</taxon>
        <taxon>Streptomycetaceae</taxon>
        <taxon>Streptomyces</taxon>
    </lineage>
</organism>
<evidence type="ECO:0000256" key="1">
    <source>
        <dbReference type="SAM" id="Phobius"/>
    </source>
</evidence>
<keyword evidence="1" id="KW-0812">Transmembrane</keyword>
<dbReference type="AlphaFoldDB" id="A0A1V4A5T6"/>
<keyword evidence="3" id="KW-1185">Reference proteome</keyword>